<dbReference type="EMBL" id="AMXD01000099">
    <property type="protein sequence ID" value="ENO84076.1"/>
    <property type="molecule type" value="Genomic_DNA"/>
</dbReference>
<dbReference type="SUPFAM" id="SSF55874">
    <property type="entry name" value="ATPase domain of HSP90 chaperone/DNA topoisomerase II/histidine kinase"/>
    <property type="match status" value="1"/>
</dbReference>
<name>N6XQU7_THASP</name>
<comment type="caution">
    <text evidence="1">The sequence shown here is derived from an EMBL/GenBank/DDBJ whole genome shotgun (WGS) entry which is preliminary data.</text>
</comment>
<accession>N6XQU7</accession>
<protein>
    <recommendedName>
        <fullName evidence="3">ATP-binding protein</fullName>
    </recommendedName>
</protein>
<proteinExistence type="predicted"/>
<dbReference type="RefSeq" id="WP_004315510.1">
    <property type="nucleotide sequence ID" value="NZ_AMXD01000099.1"/>
</dbReference>
<gene>
    <name evidence="1" type="ORF">C665_14228</name>
</gene>
<dbReference type="Proteomes" id="UP000013042">
    <property type="component" value="Unassembled WGS sequence"/>
</dbReference>
<reference evidence="1 2" key="1">
    <citation type="submission" date="2012-09" db="EMBL/GenBank/DDBJ databases">
        <title>Draft Genome Sequences of 6 Strains from Genus Thauera.</title>
        <authorList>
            <person name="Liu B."/>
            <person name="Shapleigh J.P."/>
            <person name="Frostegard A.H."/>
        </authorList>
    </citation>
    <scope>NUCLEOTIDE SEQUENCE [LARGE SCALE GENOMIC DNA]</scope>
    <source>
        <strain evidence="1 2">S2</strain>
    </source>
</reference>
<dbReference type="Pfam" id="PF13589">
    <property type="entry name" value="HATPase_c_3"/>
    <property type="match status" value="1"/>
</dbReference>
<evidence type="ECO:0008006" key="3">
    <source>
        <dbReference type="Google" id="ProtNLM"/>
    </source>
</evidence>
<dbReference type="InterPro" id="IPR036890">
    <property type="entry name" value="HATPase_C_sf"/>
</dbReference>
<sequence>MDMSGRAVPRINIRPEVSMLSVLKHLNYKAWFAVAEFIDNSIQSYLANEDALRAVEGPDFKLRIHIGLDASAGRIEVSDNAAGIALSDFPRAFRPAEVPPDRSGLSEFGMGMKAAACWFTDLWQVRTKALGEPVERIVRFDISDIVNHKTETLLVEEVPADHTAHYTVITLEQLGPRFPPARTQKKLKDHLTSIYRMFLRRNDIELIWDVDGHTLEFAEVAILDAPPATNPHLPAVEWRKDVHLDFGEGRIIRGFAALRAEGSTTHAGFALFRRNRLIVGSDDETFRPQDIFGNTNSYRYQRLFGELQIEGFEVSHTKDGFKWNELEHDVLERLRAVLEEEPLNLLRQAEQHRTRQTRATAKPAAQKATEAVTTDLKKAAGEVLSATPAAPELEHVVPPTSGHLDSDPVSERSVEILVDGKRWHITLRMTLDPSVNEWLRFSDEKVPQLFDDLEDHHLTVDVSLAHPFVEQFVGPDNENMELMVRFATAIAVALTKMKHSGADPRLPLHYINRLLRDSLSGKLP</sequence>
<evidence type="ECO:0000313" key="1">
    <source>
        <dbReference type="EMBL" id="ENO84076.1"/>
    </source>
</evidence>
<evidence type="ECO:0000313" key="2">
    <source>
        <dbReference type="Proteomes" id="UP000013042"/>
    </source>
</evidence>
<dbReference type="Gene3D" id="3.30.565.10">
    <property type="entry name" value="Histidine kinase-like ATPase, C-terminal domain"/>
    <property type="match status" value="1"/>
</dbReference>
<dbReference type="AlphaFoldDB" id="N6XQU7"/>
<organism evidence="1 2">
    <name type="scientific">Thauera aminoaromatica S2</name>
    <dbReference type="NCBI Taxonomy" id="1234381"/>
    <lineage>
        <taxon>Bacteria</taxon>
        <taxon>Pseudomonadati</taxon>
        <taxon>Pseudomonadota</taxon>
        <taxon>Betaproteobacteria</taxon>
        <taxon>Rhodocyclales</taxon>
        <taxon>Zoogloeaceae</taxon>
        <taxon>Thauera</taxon>
    </lineage>
</organism>